<evidence type="ECO:0000313" key="2">
    <source>
        <dbReference type="EMBL" id="HGL17414.1"/>
    </source>
</evidence>
<accession>A0A7V4E5K3</accession>
<dbReference type="CDD" id="cd16387">
    <property type="entry name" value="ParB_N_Srx"/>
    <property type="match status" value="1"/>
</dbReference>
<dbReference type="Pfam" id="PF02195">
    <property type="entry name" value="ParB_N"/>
    <property type="match status" value="1"/>
</dbReference>
<dbReference type="PANTHER" id="PTHR33375:SF1">
    <property type="entry name" value="CHROMOSOME-PARTITIONING PROTEIN PARB-RELATED"/>
    <property type="match status" value="1"/>
</dbReference>
<name>A0A7V4E5K3_UNCW3</name>
<dbReference type="InterPro" id="IPR050336">
    <property type="entry name" value="Chromosome_partition/occlusion"/>
</dbReference>
<dbReference type="AlphaFoldDB" id="A0A7V4E5K3"/>
<proteinExistence type="predicted"/>
<comment type="caution">
    <text evidence="2">The sequence shown here is derived from an EMBL/GenBank/DDBJ whole genome shotgun (WGS) entry which is preliminary data.</text>
</comment>
<feature type="domain" description="ParB-like N-terminal" evidence="1">
    <location>
        <begin position="23"/>
        <end position="111"/>
    </location>
</feature>
<dbReference type="GO" id="GO:0007059">
    <property type="term" value="P:chromosome segregation"/>
    <property type="evidence" value="ECO:0007669"/>
    <property type="project" value="TreeGrafter"/>
</dbReference>
<dbReference type="Gene3D" id="3.90.1530.10">
    <property type="entry name" value="Conserved hypothetical protein from pyrococcus furiosus pfu- 392566-001, ParB domain"/>
    <property type="match status" value="1"/>
</dbReference>
<evidence type="ECO:0000259" key="1">
    <source>
        <dbReference type="SMART" id="SM00470"/>
    </source>
</evidence>
<dbReference type="EMBL" id="DTDJ01000027">
    <property type="protein sequence ID" value="HGL17414.1"/>
    <property type="molecule type" value="Genomic_DNA"/>
</dbReference>
<dbReference type="SMART" id="SM00470">
    <property type="entry name" value="ParB"/>
    <property type="match status" value="1"/>
</dbReference>
<protein>
    <recommendedName>
        <fullName evidence="1">ParB-like N-terminal domain-containing protein</fullName>
    </recommendedName>
</protein>
<organism evidence="2">
    <name type="scientific">candidate division WOR-3 bacterium</name>
    <dbReference type="NCBI Taxonomy" id="2052148"/>
    <lineage>
        <taxon>Bacteria</taxon>
        <taxon>Bacteria division WOR-3</taxon>
    </lineage>
</organism>
<dbReference type="GO" id="GO:0045881">
    <property type="term" value="P:positive regulation of sporulation resulting in formation of a cellular spore"/>
    <property type="evidence" value="ECO:0007669"/>
    <property type="project" value="TreeGrafter"/>
</dbReference>
<dbReference type="InterPro" id="IPR036086">
    <property type="entry name" value="ParB/Sulfiredoxin_sf"/>
</dbReference>
<dbReference type="SUPFAM" id="SSF110849">
    <property type="entry name" value="ParB/Sulfiredoxin"/>
    <property type="match status" value="1"/>
</dbReference>
<dbReference type="InterPro" id="IPR003115">
    <property type="entry name" value="ParB_N"/>
</dbReference>
<reference evidence="2" key="1">
    <citation type="journal article" date="2020" name="mSystems">
        <title>Genome- and Community-Level Interaction Insights into Carbon Utilization and Element Cycling Functions of Hydrothermarchaeota in Hydrothermal Sediment.</title>
        <authorList>
            <person name="Zhou Z."/>
            <person name="Liu Y."/>
            <person name="Xu W."/>
            <person name="Pan J."/>
            <person name="Luo Z.H."/>
            <person name="Li M."/>
        </authorList>
    </citation>
    <scope>NUCLEOTIDE SEQUENCE [LARGE SCALE GENOMIC DNA]</scope>
    <source>
        <strain evidence="2">SpSt-69</strain>
    </source>
</reference>
<dbReference type="PANTHER" id="PTHR33375">
    <property type="entry name" value="CHROMOSOME-PARTITIONING PROTEIN PARB-RELATED"/>
    <property type="match status" value="1"/>
</dbReference>
<dbReference type="GO" id="GO:0005694">
    <property type="term" value="C:chromosome"/>
    <property type="evidence" value="ECO:0007669"/>
    <property type="project" value="TreeGrafter"/>
</dbReference>
<gene>
    <name evidence="2" type="ORF">ENU66_03675</name>
</gene>
<sequence>MKNGILEGFKFKDPRHSQDLEFKIVPIDSLEIVEHQRKPSNYHVTHLIYSIERVGFIVPLVVVEKNGKYVILDGQHRFLAAQKLDLKELPVIVVPQKLAYLMMNFNIEKELNIREKSYVALNIYRQYLRTNPQMPESEPVLTDSLEQAYYVTLGLGYEEEEKLRGSMFESILKKCDYFLDTPLAEAMEERQRRAKRVREVNSLITEIAQKLKEMEKWHPFVYQQILSYANPYKRKREAIDFDDMFDALTENLERIKEDPEVILKEEFEE</sequence>